<dbReference type="RefSeq" id="WP_048206383.1">
    <property type="nucleotide sequence ID" value="NZ_CP009518.1"/>
</dbReference>
<dbReference type="Pfam" id="PF12176">
    <property type="entry name" value="MtaB"/>
    <property type="match status" value="1"/>
</dbReference>
<accession>A0A0E3SRV0</accession>
<keyword evidence="1" id="KW-0808">Transferase</keyword>
<reference evidence="1 2" key="1">
    <citation type="submission" date="2014-07" db="EMBL/GenBank/DDBJ databases">
        <title>Methanogenic archaea and the global carbon cycle.</title>
        <authorList>
            <person name="Henriksen J.R."/>
            <person name="Luke J."/>
            <person name="Reinhart S."/>
            <person name="Benedict M.N."/>
            <person name="Youngblut N.D."/>
            <person name="Metcalf M.E."/>
            <person name="Whitaker R.J."/>
            <person name="Metcalf W.W."/>
        </authorList>
    </citation>
    <scope>NUCLEOTIDE SEQUENCE [LARGE SCALE GENOMIC DNA]</scope>
    <source>
        <strain evidence="1 2">MM1</strain>
    </source>
</reference>
<name>A0A0E3SRV0_METMT</name>
<dbReference type="STRING" id="1434104.MCMEM_0944"/>
<evidence type="ECO:0000313" key="1">
    <source>
        <dbReference type="EMBL" id="AKB84997.1"/>
    </source>
</evidence>
<dbReference type="GeneID" id="24893470"/>
<keyword evidence="2" id="KW-1185">Reference proteome</keyword>
<dbReference type="KEGG" id="mmet:MCMEM_0944"/>
<proteinExistence type="predicted"/>
<dbReference type="Proteomes" id="UP000033048">
    <property type="component" value="Chromosome"/>
</dbReference>
<dbReference type="HOGENOM" id="CLU_588790_0_0_2"/>
<sequence length="461" mass="50633">MDIKRYTKMAYDDFEDMVFGHCPNPLSTGFDLEIGAGYTSAEVNYAPRPSSGKSKETLVAEYEKITTDVLQRMVQVGFPSVVLETEHVLPMTMNPEWGAEISHAQKAIMEEYYDEYGIKCALRTTLADIRGGRETLDLRGDHYDILMESFDQVASSGSDMLSIESLGGKGAFDNAILHNDIPGILFSIGILGTLDVEYLWSEISSIAKKHNVIAAGDTDCSQANTAMFIAGGLLDRKLAHTMAIVARAISAPRSLAAYEAGAVGPGKDCGYENTIIKAIAGVPISQEGKASTCAHSDVMGNLVMQCCDLWSNESVEYHGEFGGTSVQCWGETLSYDCSMLNTAIEAGYTKVFRDVLMASDRYRDPQSFILAFDNAYRIGEAIVKDGDDIYLRSKNAAIKACELVERGSRGQLELSRFEKASLTKAIKALHSMTDEKDAFIDEQMEIFKASMPEFRPENYGY</sequence>
<dbReference type="AlphaFoldDB" id="A0A0E3SRV0"/>
<evidence type="ECO:0000313" key="2">
    <source>
        <dbReference type="Proteomes" id="UP000033048"/>
    </source>
</evidence>
<protein>
    <submittedName>
        <fullName evidence="1">Methanol:corrinoid methyltransferase</fullName>
    </submittedName>
</protein>
<gene>
    <name evidence="1" type="ORF">MCMEM_0944</name>
</gene>
<dbReference type="InterPro" id="IPR021079">
    <property type="entry name" value="MeOH-cob_MeTrfase_bsu"/>
</dbReference>
<organism evidence="1 2">
    <name type="scientific">Methanococcoides methylutens MM1</name>
    <dbReference type="NCBI Taxonomy" id="1434104"/>
    <lineage>
        <taxon>Archaea</taxon>
        <taxon>Methanobacteriati</taxon>
        <taxon>Methanobacteriota</taxon>
        <taxon>Stenosarchaea group</taxon>
        <taxon>Methanomicrobia</taxon>
        <taxon>Methanosarcinales</taxon>
        <taxon>Methanosarcinaceae</taxon>
        <taxon>Methanococcoides</taxon>
    </lineage>
</organism>
<dbReference type="GO" id="GO:0032259">
    <property type="term" value="P:methylation"/>
    <property type="evidence" value="ECO:0007669"/>
    <property type="project" value="UniProtKB-KW"/>
</dbReference>
<dbReference type="OrthoDB" id="122537at2157"/>
<dbReference type="EMBL" id="CP009518">
    <property type="protein sequence ID" value="AKB84997.1"/>
    <property type="molecule type" value="Genomic_DNA"/>
</dbReference>
<dbReference type="NCBIfam" id="NF040651">
    <property type="entry name" value="MtaB_Meth"/>
    <property type="match status" value="1"/>
</dbReference>
<dbReference type="GO" id="GO:0008168">
    <property type="term" value="F:methyltransferase activity"/>
    <property type="evidence" value="ECO:0007669"/>
    <property type="project" value="UniProtKB-KW"/>
</dbReference>
<dbReference type="PATRIC" id="fig|1434104.5.peg.1023"/>
<keyword evidence="1" id="KW-0489">Methyltransferase</keyword>